<dbReference type="InterPro" id="IPR015424">
    <property type="entry name" value="PyrdxlP-dep_Trfase"/>
</dbReference>
<evidence type="ECO:0000256" key="4">
    <source>
        <dbReference type="ARBA" id="ARBA00023125"/>
    </source>
</evidence>
<feature type="domain" description="HTH gntR-type" evidence="7">
    <location>
        <begin position="39"/>
        <end position="107"/>
    </location>
</feature>
<dbReference type="SUPFAM" id="SSF46785">
    <property type="entry name" value="Winged helix' DNA-binding domain"/>
    <property type="match status" value="1"/>
</dbReference>
<dbReference type="InterPro" id="IPR036388">
    <property type="entry name" value="WH-like_DNA-bd_sf"/>
</dbReference>
<keyword evidence="9" id="KW-1185">Reference proteome</keyword>
<evidence type="ECO:0000259" key="7">
    <source>
        <dbReference type="PROSITE" id="PS50949"/>
    </source>
</evidence>
<name>A0ABV6QPS5_9ACTN</name>
<dbReference type="CDD" id="cd07377">
    <property type="entry name" value="WHTH_GntR"/>
    <property type="match status" value="1"/>
</dbReference>
<gene>
    <name evidence="8" type="ORF">ACFFGN_21320</name>
</gene>
<keyword evidence="5" id="KW-0804">Transcription</keyword>
<keyword evidence="3" id="KW-0805">Transcription regulation</keyword>
<dbReference type="PANTHER" id="PTHR46577">
    <property type="entry name" value="HTH-TYPE TRANSCRIPTIONAL REGULATORY PROTEIN GABR"/>
    <property type="match status" value="1"/>
</dbReference>
<evidence type="ECO:0000256" key="1">
    <source>
        <dbReference type="ARBA" id="ARBA00005384"/>
    </source>
</evidence>
<dbReference type="InterPro" id="IPR051446">
    <property type="entry name" value="HTH_trans_reg/aminotransferase"/>
</dbReference>
<dbReference type="InterPro" id="IPR036390">
    <property type="entry name" value="WH_DNA-bd_sf"/>
</dbReference>
<dbReference type="InterPro" id="IPR000524">
    <property type="entry name" value="Tscrpt_reg_HTH_GntR"/>
</dbReference>
<dbReference type="InterPro" id="IPR015421">
    <property type="entry name" value="PyrdxlP-dep_Trfase_major"/>
</dbReference>
<sequence length="635" mass="66055">MAQACWQYGPVNRSIRDASDRSKDGSDFLQLTPDEAPAGGLADWLAASLRTAIADGRLPIGSRLPATRVLAADLGVSRGVVTEAYQRLTEDGHIVGRGRAGTIVVAVPHIPPAVRTNSTPTARALGTRANAPADAPSGSGRSSAQGGGRGGASGQGGPGAPSGFSGLGRRGAPSESSGIGGSEEPGRPIGSTGLDGYSGPRGSGTPGRPIESSGGSGSGASSGRGGGEGGGGRGRAWRGGQLDQGGGARDGAGREVGGTVFEREPGLEVFEAARAAPARIDLSPGVPDLASFPRTAWLRAERAVLSGLSAADFGYGDPRGAPVMRAAVADWLARYRGISVDPAEVIMVAGVAQTLDLLAQILQQDGVKELAVEEPGSLGTRQQFHHRDVTTTPVSVDEDGIVVHELRATGAPAVLLTPAHHFPTGVVLGGERRRELMQWAGEGGLIVEDDYDAEHRYDRPPVPAIRSMLADQVCYTGSVSKLLAPALRVGWVLPPAKYREHFIAAKRYADLGNAVLPQLVLAHLMNSGELERQLRFLRRRHKQRRDIMIAAIREHLPAAKVHGAAAGLHLMITFDGDFSDGTLAAEVLARGVKVQPLSWHHQRPARPGLVLGYAANSPSDLTEGIATIAAALHEQ</sequence>
<dbReference type="GO" id="GO:0008483">
    <property type="term" value="F:transaminase activity"/>
    <property type="evidence" value="ECO:0007669"/>
    <property type="project" value="UniProtKB-KW"/>
</dbReference>
<evidence type="ECO:0000256" key="3">
    <source>
        <dbReference type="ARBA" id="ARBA00023015"/>
    </source>
</evidence>
<keyword evidence="8" id="KW-0032">Aminotransferase</keyword>
<organism evidence="8 9">
    <name type="scientific">Kribbella deserti</name>
    <dbReference type="NCBI Taxonomy" id="1926257"/>
    <lineage>
        <taxon>Bacteria</taxon>
        <taxon>Bacillati</taxon>
        <taxon>Actinomycetota</taxon>
        <taxon>Actinomycetes</taxon>
        <taxon>Propionibacteriales</taxon>
        <taxon>Kribbellaceae</taxon>
        <taxon>Kribbella</taxon>
    </lineage>
</organism>
<dbReference type="Proteomes" id="UP001589890">
    <property type="component" value="Unassembled WGS sequence"/>
</dbReference>
<comment type="caution">
    <text evidence="8">The sequence shown here is derived from an EMBL/GenBank/DDBJ whole genome shotgun (WGS) entry which is preliminary data.</text>
</comment>
<reference evidence="8 9" key="1">
    <citation type="submission" date="2024-09" db="EMBL/GenBank/DDBJ databases">
        <authorList>
            <person name="Sun Q."/>
            <person name="Mori K."/>
        </authorList>
    </citation>
    <scope>NUCLEOTIDE SEQUENCE [LARGE SCALE GENOMIC DNA]</scope>
    <source>
        <strain evidence="8 9">CGMCC 1.15906</strain>
    </source>
</reference>
<feature type="compositionally biased region" description="Gly residues" evidence="6">
    <location>
        <begin position="242"/>
        <end position="256"/>
    </location>
</feature>
<evidence type="ECO:0000256" key="2">
    <source>
        <dbReference type="ARBA" id="ARBA00022898"/>
    </source>
</evidence>
<dbReference type="InterPro" id="IPR004839">
    <property type="entry name" value="Aminotransferase_I/II_large"/>
</dbReference>
<dbReference type="PANTHER" id="PTHR46577:SF1">
    <property type="entry name" value="HTH-TYPE TRANSCRIPTIONAL REGULATORY PROTEIN GABR"/>
    <property type="match status" value="1"/>
</dbReference>
<feature type="region of interest" description="Disordered" evidence="6">
    <location>
        <begin position="128"/>
        <end position="260"/>
    </location>
</feature>
<keyword evidence="4" id="KW-0238">DNA-binding</keyword>
<feature type="compositionally biased region" description="Gly residues" evidence="6">
    <location>
        <begin position="214"/>
        <end position="234"/>
    </location>
</feature>
<evidence type="ECO:0000313" key="8">
    <source>
        <dbReference type="EMBL" id="MFC0626634.1"/>
    </source>
</evidence>
<dbReference type="RefSeq" id="WP_380050484.1">
    <property type="nucleotide sequence ID" value="NZ_JBHLTC010000028.1"/>
</dbReference>
<dbReference type="SMART" id="SM00345">
    <property type="entry name" value="HTH_GNTR"/>
    <property type="match status" value="1"/>
</dbReference>
<proteinExistence type="inferred from homology"/>
<evidence type="ECO:0000256" key="6">
    <source>
        <dbReference type="SAM" id="MobiDB-lite"/>
    </source>
</evidence>
<accession>A0ABV6QPS5</accession>
<evidence type="ECO:0000256" key="5">
    <source>
        <dbReference type="ARBA" id="ARBA00023163"/>
    </source>
</evidence>
<dbReference type="Pfam" id="PF00155">
    <property type="entry name" value="Aminotran_1_2"/>
    <property type="match status" value="1"/>
</dbReference>
<dbReference type="EMBL" id="JBHLTC010000028">
    <property type="protein sequence ID" value="MFC0626634.1"/>
    <property type="molecule type" value="Genomic_DNA"/>
</dbReference>
<protein>
    <submittedName>
        <fullName evidence="8">PLP-dependent aminotransferase family protein</fullName>
    </submittedName>
</protein>
<dbReference type="SUPFAM" id="SSF53383">
    <property type="entry name" value="PLP-dependent transferases"/>
    <property type="match status" value="1"/>
</dbReference>
<keyword evidence="8" id="KW-0808">Transferase</keyword>
<dbReference type="Pfam" id="PF00392">
    <property type="entry name" value="GntR"/>
    <property type="match status" value="1"/>
</dbReference>
<dbReference type="PRINTS" id="PR00035">
    <property type="entry name" value="HTHGNTR"/>
</dbReference>
<keyword evidence="2" id="KW-0663">Pyridoxal phosphate</keyword>
<dbReference type="CDD" id="cd00609">
    <property type="entry name" value="AAT_like"/>
    <property type="match status" value="1"/>
</dbReference>
<dbReference type="PROSITE" id="PS50949">
    <property type="entry name" value="HTH_GNTR"/>
    <property type="match status" value="1"/>
</dbReference>
<evidence type="ECO:0000313" key="9">
    <source>
        <dbReference type="Proteomes" id="UP001589890"/>
    </source>
</evidence>
<comment type="similarity">
    <text evidence="1">In the C-terminal section; belongs to the class-I pyridoxal-phosphate-dependent aminotransferase family.</text>
</comment>
<feature type="compositionally biased region" description="Gly residues" evidence="6">
    <location>
        <begin position="145"/>
        <end position="169"/>
    </location>
</feature>
<dbReference type="Gene3D" id="1.10.10.10">
    <property type="entry name" value="Winged helix-like DNA-binding domain superfamily/Winged helix DNA-binding domain"/>
    <property type="match status" value="1"/>
</dbReference>
<feature type="compositionally biased region" description="Low complexity" evidence="6">
    <location>
        <begin position="135"/>
        <end position="144"/>
    </location>
</feature>
<dbReference type="Gene3D" id="3.40.640.10">
    <property type="entry name" value="Type I PLP-dependent aspartate aminotransferase-like (Major domain)"/>
    <property type="match status" value="1"/>
</dbReference>